<accession>A0ABD7WN36</accession>
<dbReference type="RefSeq" id="WP_241958805.1">
    <property type="nucleotide sequence ID" value="NZ_CP118598.1"/>
</dbReference>
<dbReference type="EMBL" id="CP118598">
    <property type="protein sequence ID" value="WDY41227.1"/>
    <property type="molecule type" value="Genomic_DNA"/>
</dbReference>
<organism evidence="1 2">
    <name type="scientific">Bifidobacterium longum subsp. longum</name>
    <dbReference type="NCBI Taxonomy" id="1679"/>
    <lineage>
        <taxon>Bacteria</taxon>
        <taxon>Bacillati</taxon>
        <taxon>Actinomycetota</taxon>
        <taxon>Actinomycetes</taxon>
        <taxon>Bifidobacteriales</taxon>
        <taxon>Bifidobacteriaceae</taxon>
        <taxon>Bifidobacterium</taxon>
    </lineage>
</organism>
<reference evidence="1 2" key="1">
    <citation type="submission" date="2023-02" db="EMBL/GenBank/DDBJ databases">
        <authorList>
            <person name="Pan L."/>
        </authorList>
    </citation>
    <scope>NUCLEOTIDE SEQUENCE [LARGE SCALE GENOMIC DNA]</scope>
    <source>
        <strain evidence="1 2">F2</strain>
    </source>
</reference>
<sequence>MANITKPAVERHSCDIAGCASMAENPMYWGVSFPIVARDNYDDGSYFGGTRTRIINRTLDLCEHHAGTLLALHGQHNSSYGDAWTDDGPELQAHDARREQTEERQVMTEENDLPNLTTGEWWTLFRMAGHTQHPAFLYPQTPSALAEKGLADKDTETLTAKGRELIEQVNRLTERDWRNVPKVKIRRAAATLWPERFLDDEDEETRNNAIYFGRNRL</sequence>
<gene>
    <name evidence="1" type="ORF">PWA56_05270</name>
</gene>
<proteinExistence type="predicted"/>
<evidence type="ECO:0000313" key="2">
    <source>
        <dbReference type="Proteomes" id="UP001221506"/>
    </source>
</evidence>
<name>A0ABD7WN36_BIFLL</name>
<evidence type="ECO:0000313" key="1">
    <source>
        <dbReference type="EMBL" id="WDY41227.1"/>
    </source>
</evidence>
<dbReference type="Proteomes" id="UP001221506">
    <property type="component" value="Chromosome"/>
</dbReference>
<dbReference type="AlphaFoldDB" id="A0ABD7WN36"/>
<protein>
    <submittedName>
        <fullName evidence="1">Uncharacterized protein</fullName>
    </submittedName>
</protein>